<dbReference type="RefSeq" id="WP_060750518.1">
    <property type="nucleotide sequence ID" value="NZ_LRPH01000052.1"/>
</dbReference>
<evidence type="ECO:0000313" key="8">
    <source>
        <dbReference type="EMBL" id="KWU61792.1"/>
    </source>
</evidence>
<sequence length="384" mass="44786">MTAYLFPVKTAFILFPILAMFLLIPFLIFNYRKYGYVNKWRSFILYSLLLYLLNAYFLVILPLPQTYDTCSLQPANTQHMQLSPFYFIQEISNHTSAILTKPTTYFLLLKESAFLQVAFNVLLTVPFGIYLRYYFRRSFFQTVCISFCLSLFFELTQVTGLYGIYNCAYRLFDIDDLFLNTLGGVIGFIIAPIFTYFLPKTSELDSHIDLETKPVGFVRRLLAMQIDWIFLSIVVPFIKNKGNSLFISNIQSYTNVYELLFITCSILIYFIIIPYFTNGRTIGKALLRIYIKGQAERITLKELFIRYGIFYFILGGINYILSSSSILNHTEPLVLLVILLFQFVINGLFIIHVLLHVFSCDKLLFYERISHTRNAITLKKADKY</sequence>
<gene>
    <name evidence="8" type="ORF">AWW70_15385</name>
</gene>
<dbReference type="Pfam" id="PF04892">
    <property type="entry name" value="VanZ"/>
    <property type="match status" value="1"/>
</dbReference>
<evidence type="ECO:0000256" key="2">
    <source>
        <dbReference type="ARBA" id="ARBA00022692"/>
    </source>
</evidence>
<name>A0A109G7T1_BACMY</name>
<comment type="caution">
    <text evidence="8">The sequence shown here is derived from an EMBL/GenBank/DDBJ whole genome shotgun (WGS) entry which is preliminary data.</text>
</comment>
<evidence type="ECO:0000256" key="4">
    <source>
        <dbReference type="ARBA" id="ARBA00023136"/>
    </source>
</evidence>
<evidence type="ECO:0000256" key="5">
    <source>
        <dbReference type="SAM" id="Phobius"/>
    </source>
</evidence>
<dbReference type="GO" id="GO:0016020">
    <property type="term" value="C:membrane"/>
    <property type="evidence" value="ECO:0007669"/>
    <property type="project" value="UniProtKB-SubCell"/>
</dbReference>
<feature type="transmembrane region" description="Helical" evidence="5">
    <location>
        <begin position="12"/>
        <end position="31"/>
    </location>
</feature>
<organism evidence="8 9">
    <name type="scientific">Bacillus mycoides</name>
    <dbReference type="NCBI Taxonomy" id="1405"/>
    <lineage>
        <taxon>Bacteria</taxon>
        <taxon>Bacillati</taxon>
        <taxon>Bacillota</taxon>
        <taxon>Bacilli</taxon>
        <taxon>Bacillales</taxon>
        <taxon>Bacillaceae</taxon>
        <taxon>Bacillus</taxon>
        <taxon>Bacillus cereus group</taxon>
    </lineage>
</organism>
<feature type="domain" description="VanZ-like" evidence="6">
    <location>
        <begin position="49"/>
        <end position="194"/>
    </location>
</feature>
<evidence type="ECO:0000256" key="1">
    <source>
        <dbReference type="ARBA" id="ARBA00004141"/>
    </source>
</evidence>
<feature type="transmembrane region" description="Helical" evidence="5">
    <location>
        <begin position="259"/>
        <end position="282"/>
    </location>
</feature>
<keyword evidence="2 5" id="KW-0812">Transmembrane</keyword>
<keyword evidence="4 5" id="KW-0472">Membrane</keyword>
<reference evidence="8 9" key="1">
    <citation type="submission" date="2016-01" db="EMBL/GenBank/DDBJ databases">
        <authorList>
            <person name="McClelland M."/>
            <person name="Jain A."/>
            <person name="Saraogi P."/>
            <person name="Mendelson R."/>
            <person name="Westerman R."/>
            <person name="SanMiguel P."/>
            <person name="Csonka L."/>
        </authorList>
    </citation>
    <scope>NUCLEOTIDE SEQUENCE [LARGE SCALE GENOMIC DNA]</scope>
    <source>
        <strain evidence="8 9">PE8-15</strain>
    </source>
</reference>
<dbReference type="Pfam" id="PF06271">
    <property type="entry name" value="RDD"/>
    <property type="match status" value="1"/>
</dbReference>
<dbReference type="InterPro" id="IPR053150">
    <property type="entry name" value="Teicoplanin_resist-assoc"/>
</dbReference>
<evidence type="ECO:0000259" key="7">
    <source>
        <dbReference type="Pfam" id="PF06271"/>
    </source>
</evidence>
<feature type="transmembrane region" description="Helical" evidence="5">
    <location>
        <begin position="333"/>
        <end position="358"/>
    </location>
</feature>
<dbReference type="PANTHER" id="PTHR36834:SF1">
    <property type="entry name" value="INTEGRAL MEMBRANE PROTEIN"/>
    <property type="match status" value="1"/>
</dbReference>
<dbReference type="EMBL" id="LRPH01000052">
    <property type="protein sequence ID" value="KWU61792.1"/>
    <property type="molecule type" value="Genomic_DNA"/>
</dbReference>
<accession>A0A109G7T1</accession>
<dbReference type="PIRSF" id="PIRSF031578">
    <property type="entry name" value="Uncharacterised_Vanz_RDD-cont"/>
    <property type="match status" value="1"/>
</dbReference>
<dbReference type="InterPro" id="IPR006976">
    <property type="entry name" value="VanZ-like"/>
</dbReference>
<feature type="transmembrane region" description="Helical" evidence="5">
    <location>
        <begin position="303"/>
        <end position="321"/>
    </location>
</feature>
<dbReference type="InterPro" id="IPR021192">
    <property type="entry name" value="UCP031578_Vanz/RDD"/>
</dbReference>
<keyword evidence="3 5" id="KW-1133">Transmembrane helix</keyword>
<dbReference type="InterPro" id="IPR010432">
    <property type="entry name" value="RDD"/>
</dbReference>
<dbReference type="Proteomes" id="UP000065797">
    <property type="component" value="Unassembled WGS sequence"/>
</dbReference>
<feature type="transmembrane region" description="Helical" evidence="5">
    <location>
        <begin position="43"/>
        <end position="63"/>
    </location>
</feature>
<feature type="transmembrane region" description="Helical" evidence="5">
    <location>
        <begin position="177"/>
        <end position="199"/>
    </location>
</feature>
<evidence type="ECO:0000313" key="9">
    <source>
        <dbReference type="Proteomes" id="UP000065797"/>
    </source>
</evidence>
<proteinExistence type="predicted"/>
<evidence type="ECO:0000256" key="3">
    <source>
        <dbReference type="ARBA" id="ARBA00022989"/>
    </source>
</evidence>
<feature type="transmembrane region" description="Helical" evidence="5">
    <location>
        <begin position="143"/>
        <end position="165"/>
    </location>
</feature>
<dbReference type="AlphaFoldDB" id="A0A109G7T1"/>
<feature type="transmembrane region" description="Helical" evidence="5">
    <location>
        <begin position="113"/>
        <end position="131"/>
    </location>
</feature>
<feature type="transmembrane region" description="Helical" evidence="5">
    <location>
        <begin position="220"/>
        <end position="239"/>
    </location>
</feature>
<evidence type="ECO:0000259" key="6">
    <source>
        <dbReference type="Pfam" id="PF04892"/>
    </source>
</evidence>
<feature type="domain" description="RDD" evidence="7">
    <location>
        <begin position="215"/>
        <end position="349"/>
    </location>
</feature>
<dbReference type="PANTHER" id="PTHR36834">
    <property type="entry name" value="MEMBRANE PROTEIN-RELATED"/>
    <property type="match status" value="1"/>
</dbReference>
<protein>
    <submittedName>
        <fullName evidence="8">Permease</fullName>
    </submittedName>
</protein>
<comment type="subcellular location">
    <subcellularLocation>
        <location evidence="1">Membrane</location>
        <topology evidence="1">Multi-pass membrane protein</topology>
    </subcellularLocation>
</comment>